<organism evidence="1 2">
    <name type="scientific">Trametes pubescens</name>
    <name type="common">White-rot fungus</name>
    <dbReference type="NCBI Taxonomy" id="154538"/>
    <lineage>
        <taxon>Eukaryota</taxon>
        <taxon>Fungi</taxon>
        <taxon>Dikarya</taxon>
        <taxon>Basidiomycota</taxon>
        <taxon>Agaricomycotina</taxon>
        <taxon>Agaricomycetes</taxon>
        <taxon>Polyporales</taxon>
        <taxon>Polyporaceae</taxon>
        <taxon>Trametes</taxon>
    </lineage>
</organism>
<comment type="caution">
    <text evidence="1">The sequence shown here is derived from an EMBL/GenBank/DDBJ whole genome shotgun (WGS) entry which is preliminary data.</text>
</comment>
<sequence length="202" mass="22879">MSTQPNPSKRVRRRKKLLWHYGFPWTFVEAFKLARTLKASGADIWPPLEDELDIERDFDSGLAGTELSSQAGRGVELSRAVDILKWGTDYLQHKTQFDLQHNELPTVHTGVTGTTRRQTDVLLMASARARRVTDLNIEDLRNAGKLPEDATLAILSEYLGEPQWFMDWKYLKDHDLLDSLESGQYQAQVGIIVPQIDSAASV</sequence>
<dbReference type="AlphaFoldDB" id="A0A1M2VAF1"/>
<keyword evidence="2" id="KW-1185">Reference proteome</keyword>
<evidence type="ECO:0000313" key="2">
    <source>
        <dbReference type="Proteomes" id="UP000184267"/>
    </source>
</evidence>
<proteinExistence type="predicted"/>
<dbReference type="EMBL" id="MNAD01001529">
    <property type="protein sequence ID" value="OJT04611.1"/>
    <property type="molecule type" value="Genomic_DNA"/>
</dbReference>
<evidence type="ECO:0000313" key="1">
    <source>
        <dbReference type="EMBL" id="OJT04611.1"/>
    </source>
</evidence>
<reference evidence="1 2" key="1">
    <citation type="submission" date="2016-10" db="EMBL/GenBank/DDBJ databases">
        <title>Genome sequence of the basidiomycete white-rot fungus Trametes pubescens.</title>
        <authorList>
            <person name="Makela M.R."/>
            <person name="Granchi Z."/>
            <person name="Peng M."/>
            <person name="De Vries R.P."/>
            <person name="Grigoriev I."/>
            <person name="Riley R."/>
            <person name="Hilden K."/>
        </authorList>
    </citation>
    <scope>NUCLEOTIDE SEQUENCE [LARGE SCALE GENOMIC DNA]</scope>
    <source>
        <strain evidence="1 2">FBCC735</strain>
    </source>
</reference>
<gene>
    <name evidence="1" type="ORF">TRAPUB_4676</name>
</gene>
<dbReference type="OrthoDB" id="10369698at2759"/>
<name>A0A1M2VAF1_TRAPU</name>
<dbReference type="Proteomes" id="UP000184267">
    <property type="component" value="Unassembled WGS sequence"/>
</dbReference>
<dbReference type="OMA" id="DIWPPLE"/>
<protein>
    <submittedName>
        <fullName evidence="1">Uncharacterized protein</fullName>
    </submittedName>
</protein>
<accession>A0A1M2VAF1</accession>